<dbReference type="PROSITE" id="PS51227">
    <property type="entry name" value="SPR"/>
    <property type="match status" value="1"/>
</dbReference>
<sequence length="462" mass="50029">MESHGGRSLETPHGVAPTEQRTVTPLLSAMPLDVRESGEPIFHRVDGSQVPPTAPRRPNCPVRVYSRPQMALVTAPPPQTCVLQPITSSGPIRTTNLVRSSSRTSGGSGPGSGAGVRRNACDFPAVTSSNGRLENNLIPATPVLAGRSHSLSTSRLQNTNQFSNSLTNSATRGRTVPGSVNSSVEAVSLTLPRPETERTANEYVETPLRSGLSLIEPKLEPVHRTIRSAVPPSTGISLGPGVTDDGTRRDSNFAMVTLPVTGLERNCKHGERSSQRHAGLGVGGGGLGGGGAVVEEKVVTTQPSATFKKDRFQTELQCSRQNDDIICSECKRCRCESCRTPRPLPSKWLCGTCHCSADTIVDYTTCLCCAKAFFYHCSNDEAVSYESDPCSCSRDMFYARWGCLGLMSLILPCLFCYWPCRGLVQICESCHQYYSSHGCRCQKLYQEPSPLTFEKRLLDSPE</sequence>
<accession>A0AAN8NKG9</accession>
<protein>
    <recommendedName>
        <fullName evidence="5">Sprouty</fullName>
    </recommendedName>
</protein>
<comment type="caution">
    <text evidence="3">The sequence shown here is derived from an EMBL/GenBank/DDBJ whole genome shotgun (WGS) entry which is preliminary data.</text>
</comment>
<evidence type="ECO:0000256" key="1">
    <source>
        <dbReference type="ARBA" id="ARBA00010964"/>
    </source>
</evidence>
<reference evidence="3 4" key="1">
    <citation type="submission" date="2023-10" db="EMBL/GenBank/DDBJ databases">
        <title>Genomes of two closely related lineages of the louse Polyplax serrata with different host specificities.</title>
        <authorList>
            <person name="Martinu J."/>
            <person name="Tarabai H."/>
            <person name="Stefka J."/>
            <person name="Hypsa V."/>
        </authorList>
    </citation>
    <scope>NUCLEOTIDE SEQUENCE [LARGE SCALE GENOMIC DNA]</scope>
    <source>
        <strain evidence="3">HR10_N</strain>
    </source>
</reference>
<evidence type="ECO:0000313" key="3">
    <source>
        <dbReference type="EMBL" id="KAK6619550.1"/>
    </source>
</evidence>
<dbReference type="GO" id="GO:0040037">
    <property type="term" value="P:negative regulation of fibroblast growth factor receptor signaling pathway"/>
    <property type="evidence" value="ECO:0007669"/>
    <property type="project" value="TreeGrafter"/>
</dbReference>
<dbReference type="Proteomes" id="UP001372834">
    <property type="component" value="Unassembled WGS sequence"/>
</dbReference>
<dbReference type="GO" id="GO:0046580">
    <property type="term" value="P:negative regulation of Ras protein signal transduction"/>
    <property type="evidence" value="ECO:0007669"/>
    <property type="project" value="TreeGrafter"/>
</dbReference>
<dbReference type="EMBL" id="JAWJWE010000040">
    <property type="protein sequence ID" value="KAK6619550.1"/>
    <property type="molecule type" value="Genomic_DNA"/>
</dbReference>
<dbReference type="GO" id="GO:0048513">
    <property type="term" value="P:animal organ development"/>
    <property type="evidence" value="ECO:0007669"/>
    <property type="project" value="TreeGrafter"/>
</dbReference>
<dbReference type="Pfam" id="PF05210">
    <property type="entry name" value="Sprouty"/>
    <property type="match status" value="1"/>
</dbReference>
<feature type="region of interest" description="Disordered" evidence="2">
    <location>
        <begin position="85"/>
        <end position="119"/>
    </location>
</feature>
<dbReference type="GO" id="GO:0016020">
    <property type="term" value="C:membrane"/>
    <property type="evidence" value="ECO:0007669"/>
    <property type="project" value="InterPro"/>
</dbReference>
<evidence type="ECO:0000313" key="4">
    <source>
        <dbReference type="Proteomes" id="UP001372834"/>
    </source>
</evidence>
<feature type="region of interest" description="Disordered" evidence="2">
    <location>
        <begin position="230"/>
        <end position="249"/>
    </location>
</feature>
<feature type="compositionally biased region" description="Polar residues" evidence="2">
    <location>
        <begin position="85"/>
        <end position="98"/>
    </location>
</feature>
<dbReference type="InterPro" id="IPR007875">
    <property type="entry name" value="Sprouty"/>
</dbReference>
<organism evidence="3 4">
    <name type="scientific">Polyplax serrata</name>
    <name type="common">Common mouse louse</name>
    <dbReference type="NCBI Taxonomy" id="468196"/>
    <lineage>
        <taxon>Eukaryota</taxon>
        <taxon>Metazoa</taxon>
        <taxon>Ecdysozoa</taxon>
        <taxon>Arthropoda</taxon>
        <taxon>Hexapoda</taxon>
        <taxon>Insecta</taxon>
        <taxon>Pterygota</taxon>
        <taxon>Neoptera</taxon>
        <taxon>Paraneoptera</taxon>
        <taxon>Psocodea</taxon>
        <taxon>Troctomorpha</taxon>
        <taxon>Phthiraptera</taxon>
        <taxon>Anoplura</taxon>
        <taxon>Polyplacidae</taxon>
        <taxon>Polyplax</taxon>
    </lineage>
</organism>
<evidence type="ECO:0008006" key="5">
    <source>
        <dbReference type="Google" id="ProtNLM"/>
    </source>
</evidence>
<dbReference type="AlphaFoldDB" id="A0AAN8NKG9"/>
<dbReference type="PANTHER" id="PTHR12365">
    <property type="entry name" value="SPROUTY"/>
    <property type="match status" value="1"/>
</dbReference>
<gene>
    <name evidence="3" type="ORF">RUM43_012307</name>
</gene>
<proteinExistence type="inferred from homology"/>
<dbReference type="InterPro" id="IPR051192">
    <property type="entry name" value="Sprouty_domain"/>
</dbReference>
<comment type="similarity">
    <text evidence="1">Belongs to the sprouty family.</text>
</comment>
<evidence type="ECO:0000256" key="2">
    <source>
        <dbReference type="SAM" id="MobiDB-lite"/>
    </source>
</evidence>
<feature type="region of interest" description="Disordered" evidence="2">
    <location>
        <begin position="1"/>
        <end position="22"/>
    </location>
</feature>
<dbReference type="GO" id="GO:0005829">
    <property type="term" value="C:cytosol"/>
    <property type="evidence" value="ECO:0007669"/>
    <property type="project" value="TreeGrafter"/>
</dbReference>
<name>A0AAN8NKG9_POLSC</name>
<dbReference type="PANTHER" id="PTHR12365:SF7">
    <property type="entry name" value="PROTEIN SPROUTY"/>
    <property type="match status" value="1"/>
</dbReference>